<keyword evidence="2" id="KW-1185">Reference proteome</keyword>
<evidence type="ECO:0000313" key="3">
    <source>
        <dbReference type="WBParaSite" id="NBR_0002248301-mRNA-1"/>
    </source>
</evidence>
<dbReference type="AlphaFoldDB" id="A0A0N4YZ11"/>
<protein>
    <submittedName>
        <fullName evidence="1 3">Uncharacterized protein</fullName>
    </submittedName>
</protein>
<dbReference type="WBParaSite" id="NBR_0002248301-mRNA-1">
    <property type="protein sequence ID" value="NBR_0002248301-mRNA-1"/>
    <property type="gene ID" value="NBR_0002248301"/>
</dbReference>
<accession>A0A0N4YZ11</accession>
<proteinExistence type="predicted"/>
<dbReference type="Proteomes" id="UP000271162">
    <property type="component" value="Unassembled WGS sequence"/>
</dbReference>
<reference evidence="3" key="1">
    <citation type="submission" date="2017-02" db="UniProtKB">
        <authorList>
            <consortium name="WormBaseParasite"/>
        </authorList>
    </citation>
    <scope>IDENTIFICATION</scope>
</reference>
<sequence length="82" mass="9090">MFVPATSAFWVQFRSHEKLKIAVCEQCRSVYKSAQIDAHQMVPTMDCSPVVVVSPATRADRVRFLSDVNGIQSSPHEVRGGV</sequence>
<organism evidence="3">
    <name type="scientific">Nippostrongylus brasiliensis</name>
    <name type="common">Rat hookworm</name>
    <dbReference type="NCBI Taxonomy" id="27835"/>
    <lineage>
        <taxon>Eukaryota</taxon>
        <taxon>Metazoa</taxon>
        <taxon>Ecdysozoa</taxon>
        <taxon>Nematoda</taxon>
        <taxon>Chromadorea</taxon>
        <taxon>Rhabditida</taxon>
        <taxon>Rhabditina</taxon>
        <taxon>Rhabditomorpha</taxon>
        <taxon>Strongyloidea</taxon>
        <taxon>Heligmosomidae</taxon>
        <taxon>Nippostrongylus</taxon>
    </lineage>
</organism>
<dbReference type="EMBL" id="UYSL01028160">
    <property type="protein sequence ID" value="VDL87353.1"/>
    <property type="molecule type" value="Genomic_DNA"/>
</dbReference>
<reference evidence="1 2" key="2">
    <citation type="submission" date="2018-11" db="EMBL/GenBank/DDBJ databases">
        <authorList>
            <consortium name="Pathogen Informatics"/>
        </authorList>
    </citation>
    <scope>NUCLEOTIDE SEQUENCE [LARGE SCALE GENOMIC DNA]</scope>
</reference>
<evidence type="ECO:0000313" key="2">
    <source>
        <dbReference type="Proteomes" id="UP000271162"/>
    </source>
</evidence>
<evidence type="ECO:0000313" key="1">
    <source>
        <dbReference type="EMBL" id="VDL87353.1"/>
    </source>
</evidence>
<name>A0A0N4YZ11_NIPBR</name>
<gene>
    <name evidence="1" type="ORF">NBR_LOCUS22484</name>
</gene>